<organism evidence="2 3">
    <name type="scientific">Mycoplasma tauri</name>
    <dbReference type="NCBI Taxonomy" id="547987"/>
    <lineage>
        <taxon>Bacteria</taxon>
        <taxon>Bacillati</taxon>
        <taxon>Mycoplasmatota</taxon>
        <taxon>Mollicutes</taxon>
        <taxon>Mycoplasmataceae</taxon>
        <taxon>Mycoplasma</taxon>
    </lineage>
</organism>
<dbReference type="InterPro" id="IPR004821">
    <property type="entry name" value="Cyt_trans-like"/>
</dbReference>
<dbReference type="Pfam" id="PF05636">
    <property type="entry name" value="HIGH_NTase1"/>
    <property type="match status" value="1"/>
</dbReference>
<dbReference type="Gene3D" id="3.40.50.620">
    <property type="entry name" value="HUPs"/>
    <property type="match status" value="1"/>
</dbReference>
<dbReference type="InterPro" id="IPR014729">
    <property type="entry name" value="Rossmann-like_a/b/a_fold"/>
</dbReference>
<dbReference type="GO" id="GO:0003824">
    <property type="term" value="F:catalytic activity"/>
    <property type="evidence" value="ECO:0007669"/>
    <property type="project" value="InterPro"/>
</dbReference>
<dbReference type="SUPFAM" id="SSF52374">
    <property type="entry name" value="Nucleotidylyl transferase"/>
    <property type="match status" value="1"/>
</dbReference>
<dbReference type="AlphaFoldDB" id="A0A953NE63"/>
<accession>A0A953NE63</accession>
<dbReference type="GO" id="GO:0003723">
    <property type="term" value="F:RNA binding"/>
    <property type="evidence" value="ECO:0007669"/>
    <property type="project" value="UniProtKB-KW"/>
</dbReference>
<dbReference type="PANTHER" id="PTHR37825">
    <property type="entry name" value="TRNA(MET) CYTIDINE ACETATE LIGASE"/>
    <property type="match status" value="1"/>
</dbReference>
<dbReference type="NCBIfam" id="NF010192">
    <property type="entry name" value="PRK13671.1"/>
    <property type="match status" value="1"/>
</dbReference>
<keyword evidence="3" id="KW-1185">Reference proteome</keyword>
<protein>
    <submittedName>
        <fullName evidence="2">Nucleotidyltransferase</fullName>
    </submittedName>
</protein>
<dbReference type="Proteomes" id="UP000772186">
    <property type="component" value="Unassembled WGS sequence"/>
</dbReference>
<dbReference type="EMBL" id="JAIQBY010000004">
    <property type="protein sequence ID" value="MBZ4195308.1"/>
    <property type="molecule type" value="Genomic_DNA"/>
</dbReference>
<evidence type="ECO:0000313" key="2">
    <source>
        <dbReference type="EMBL" id="MBZ4195308.1"/>
    </source>
</evidence>
<proteinExistence type="predicted"/>
<name>A0A953NE63_9MOLU</name>
<evidence type="ECO:0000256" key="1">
    <source>
        <dbReference type="ARBA" id="ARBA00022884"/>
    </source>
</evidence>
<gene>
    <name evidence="2" type="ORF">LAD73_01040</name>
</gene>
<keyword evidence="1" id="KW-0694">RNA-binding</keyword>
<evidence type="ECO:0000313" key="3">
    <source>
        <dbReference type="Proteomes" id="UP000772186"/>
    </source>
</evidence>
<sequence>MPVGIIAEYNPFHNGHIKQLNWIKEKFPNEKIIVVMTNKVTQRGELAVSSFRLRKKIAKKYGVSKVIKLSFEESTQAAHIFANNAILKLYKKGKIDKLVFGSESNNVENMINIAKILVNDEKSYFAKVREFQKRDKISYPKASALAIKELSGTNFEMPNDILGFEYIKAIVRHNLPITPYSIKRNVDFHSLETNENYASATLLRKLIYSGKSILNYSPLTFKKIPKQMGDFYHKLQKKIIKYKDKIKKIPVVSEGIENLLAKNIHMPTYDLFIESCTSKRYTKSRIKRILAWILYKL</sequence>
<dbReference type="RefSeq" id="WP_223644455.1">
    <property type="nucleotide sequence ID" value="NZ_JAIQBY010000004.1"/>
</dbReference>
<dbReference type="InterPro" id="IPR008513">
    <property type="entry name" value="tRNA(Met)_cyd_acetate_ligase"/>
</dbReference>
<comment type="caution">
    <text evidence="2">The sequence shown here is derived from an EMBL/GenBank/DDBJ whole genome shotgun (WGS) entry which is preliminary data.</text>
</comment>
<dbReference type="PANTHER" id="PTHR37825:SF1">
    <property type="entry name" value="TRNA(MET) CYTIDINE ACETATE LIGASE"/>
    <property type="match status" value="1"/>
</dbReference>
<dbReference type="NCBIfam" id="TIGR00125">
    <property type="entry name" value="cyt_tran_rel"/>
    <property type="match status" value="1"/>
</dbReference>
<reference evidence="2 3" key="1">
    <citation type="submission" date="2021-09" db="EMBL/GenBank/DDBJ databases">
        <title>WGS of Mycoplasma sp. Zaradi2 strains.</title>
        <authorList>
            <person name="Spergser J."/>
        </authorList>
    </citation>
    <scope>NUCLEOTIDE SEQUENCE [LARGE SCALE GENOMIC DNA]</scope>
    <source>
        <strain evidence="2 3">1331</strain>
    </source>
</reference>